<gene>
    <name evidence="2" type="ORF">SAMN04488079_11154</name>
</gene>
<dbReference type="AlphaFoldDB" id="A0A1I3ZKT4"/>
<dbReference type="OrthoDB" id="6999610at2"/>
<accession>A0A1I3ZKT4</accession>
<dbReference type="InterPro" id="IPR057691">
    <property type="entry name" value="DUF7931"/>
</dbReference>
<organism evidence="2 3">
    <name type="scientific">Methylophaga sulfidovorans</name>
    <dbReference type="NCBI Taxonomy" id="45496"/>
    <lineage>
        <taxon>Bacteria</taxon>
        <taxon>Pseudomonadati</taxon>
        <taxon>Pseudomonadota</taxon>
        <taxon>Gammaproteobacteria</taxon>
        <taxon>Thiotrichales</taxon>
        <taxon>Piscirickettsiaceae</taxon>
        <taxon>Methylophaga</taxon>
    </lineage>
</organism>
<feature type="domain" description="DUF7931" evidence="1">
    <location>
        <begin position="18"/>
        <end position="164"/>
    </location>
</feature>
<evidence type="ECO:0000259" key="1">
    <source>
        <dbReference type="Pfam" id="PF25559"/>
    </source>
</evidence>
<reference evidence="3" key="1">
    <citation type="submission" date="2016-10" db="EMBL/GenBank/DDBJ databases">
        <authorList>
            <person name="Varghese N."/>
            <person name="Submissions S."/>
        </authorList>
    </citation>
    <scope>NUCLEOTIDE SEQUENCE [LARGE SCALE GENOMIC DNA]</scope>
    <source>
        <strain evidence="3">DSM 11578</strain>
    </source>
</reference>
<dbReference type="EMBL" id="FOSH01000011">
    <property type="protein sequence ID" value="SFK44550.1"/>
    <property type="molecule type" value="Genomic_DNA"/>
</dbReference>
<dbReference type="Proteomes" id="UP000198924">
    <property type="component" value="Unassembled WGS sequence"/>
</dbReference>
<dbReference type="STRING" id="45496.SAMN04488079_11154"/>
<evidence type="ECO:0000313" key="2">
    <source>
        <dbReference type="EMBL" id="SFK44550.1"/>
    </source>
</evidence>
<sequence>MSESIPTDDQTIPFDSREYASQYSIELIESARQEICFFGPELDSVLFNNQIVIDKLIAFINQSQRCGIRFLVHGTQQTTAQRHLLIPLAQRLSSKIQIHIADKQDQKSRYMYLLIDNKAFLYCPNSVRYEGIVDFDAARQVRNRKKDFEDMWSRSQFDLNTRRLQL</sequence>
<name>A0A1I3ZKT4_9GAMM</name>
<evidence type="ECO:0000313" key="3">
    <source>
        <dbReference type="Proteomes" id="UP000198924"/>
    </source>
</evidence>
<proteinExistence type="predicted"/>
<dbReference type="Pfam" id="PF25559">
    <property type="entry name" value="DUF7931"/>
    <property type="match status" value="1"/>
</dbReference>
<dbReference type="RefSeq" id="WP_091714248.1">
    <property type="nucleotide sequence ID" value="NZ_FOSH01000011.1"/>
</dbReference>
<protein>
    <recommendedName>
        <fullName evidence="1">DUF7931 domain-containing protein</fullName>
    </recommendedName>
</protein>
<keyword evidence="3" id="KW-1185">Reference proteome</keyword>